<dbReference type="PANTHER" id="PTHR43157">
    <property type="entry name" value="PHOSPHATIDYLINOSITOL-GLYCAN BIOSYNTHESIS CLASS F PROTEIN-RELATED"/>
    <property type="match status" value="1"/>
</dbReference>
<comment type="caution">
    <text evidence="2">The sequence shown here is derived from an EMBL/GenBank/DDBJ whole genome shotgun (WGS) entry which is preliminary data.</text>
</comment>
<organism evidence="2 3">
    <name type="scientific">Fusarium austroafricanum</name>
    <dbReference type="NCBI Taxonomy" id="2364996"/>
    <lineage>
        <taxon>Eukaryota</taxon>
        <taxon>Fungi</taxon>
        <taxon>Dikarya</taxon>
        <taxon>Ascomycota</taxon>
        <taxon>Pezizomycotina</taxon>
        <taxon>Sordariomycetes</taxon>
        <taxon>Hypocreomycetidae</taxon>
        <taxon>Hypocreales</taxon>
        <taxon>Nectriaceae</taxon>
        <taxon>Fusarium</taxon>
        <taxon>Fusarium concolor species complex</taxon>
    </lineage>
</organism>
<name>A0A8H4JXG3_9HYPO</name>
<dbReference type="SUPFAM" id="SSF51735">
    <property type="entry name" value="NAD(P)-binding Rossmann-fold domains"/>
    <property type="match status" value="1"/>
</dbReference>
<evidence type="ECO:0000256" key="1">
    <source>
        <dbReference type="ARBA" id="ARBA00023002"/>
    </source>
</evidence>
<reference evidence="2" key="1">
    <citation type="submission" date="2020-01" db="EMBL/GenBank/DDBJ databases">
        <title>Identification and distribution of gene clusters putatively required for synthesis of sphingolipid metabolism inhibitors in phylogenetically diverse species of the filamentous fungus Fusarium.</title>
        <authorList>
            <person name="Kim H.-S."/>
            <person name="Busman M."/>
            <person name="Brown D.W."/>
            <person name="Divon H."/>
            <person name="Uhlig S."/>
            <person name="Proctor R.H."/>
        </authorList>
    </citation>
    <scope>NUCLEOTIDE SEQUENCE</scope>
    <source>
        <strain evidence="2">NRRL 53441</strain>
    </source>
</reference>
<accession>A0A8H4JXG3</accession>
<sequence>MAAFFNISPEKRASQLHFYYRQLFVTPPLVSRHVVNLEGKTAIVTGASSGVGLETARQLLDLGCKIILTVRDEVKGKKALQDLSSDRDRPPGFIEIWKLDLLSYDSILDFTKRAEYLERLDIVILNAGVHRVVEEFTADGYEQMVQVNYLSTMLLIVLLLPILKAKRRDQPGRICFLSSDMASWAKFNERDEKPLLSAFKQRMPTWDLMDRYSTTKLLGQLFLMELSKHVSPSDVIVSCANPGPCGDSNLAREFPGFLYAGYVVLAFLFSRKSSIGARTIVNAVTTVGKESHGQYIEDAKVQPMAPIAYKPEGQRLSKQLYDETLDEFSEFSARNIINSLSRSR</sequence>
<dbReference type="EMBL" id="JAADJG010000718">
    <property type="protein sequence ID" value="KAF4438713.1"/>
    <property type="molecule type" value="Genomic_DNA"/>
</dbReference>
<protein>
    <submittedName>
        <fullName evidence="2">NAD(P)-binding protein</fullName>
    </submittedName>
</protein>
<dbReference type="Proteomes" id="UP000605986">
    <property type="component" value="Unassembled WGS sequence"/>
</dbReference>
<dbReference type="InterPro" id="IPR002347">
    <property type="entry name" value="SDR_fam"/>
</dbReference>
<dbReference type="PANTHER" id="PTHR43157:SF31">
    <property type="entry name" value="PHOSPHATIDYLINOSITOL-GLYCAN BIOSYNTHESIS CLASS F PROTEIN"/>
    <property type="match status" value="1"/>
</dbReference>
<evidence type="ECO:0000313" key="3">
    <source>
        <dbReference type="Proteomes" id="UP000605986"/>
    </source>
</evidence>
<dbReference type="PRINTS" id="PR00081">
    <property type="entry name" value="GDHRDH"/>
</dbReference>
<gene>
    <name evidence="2" type="ORF">F53441_12729</name>
</gene>
<proteinExistence type="predicted"/>
<dbReference type="InterPro" id="IPR036291">
    <property type="entry name" value="NAD(P)-bd_dom_sf"/>
</dbReference>
<dbReference type="OrthoDB" id="191139at2759"/>
<evidence type="ECO:0000313" key="2">
    <source>
        <dbReference type="EMBL" id="KAF4438713.1"/>
    </source>
</evidence>
<dbReference type="Gene3D" id="3.40.50.720">
    <property type="entry name" value="NAD(P)-binding Rossmann-like Domain"/>
    <property type="match status" value="1"/>
</dbReference>
<dbReference type="Pfam" id="PF00106">
    <property type="entry name" value="adh_short"/>
    <property type="match status" value="1"/>
</dbReference>
<dbReference type="AlphaFoldDB" id="A0A8H4JXG3"/>
<keyword evidence="3" id="KW-1185">Reference proteome</keyword>
<dbReference type="GO" id="GO:0016491">
    <property type="term" value="F:oxidoreductase activity"/>
    <property type="evidence" value="ECO:0007669"/>
    <property type="project" value="UniProtKB-KW"/>
</dbReference>
<keyword evidence="1" id="KW-0560">Oxidoreductase</keyword>